<sequence length="41" mass="4603">MGDVTVYEDRDDGTCGRNVEILFCILSFVNGRFISYCSFGC</sequence>
<comment type="caution">
    <text evidence="1">The sequence shown here is derived from an EMBL/GenBank/DDBJ whole genome shotgun (WGS) entry which is preliminary data.</text>
</comment>
<protein>
    <submittedName>
        <fullName evidence="1">Uncharacterized protein</fullName>
    </submittedName>
</protein>
<proteinExistence type="predicted"/>
<reference evidence="1 2" key="1">
    <citation type="submission" date="2020-08" db="EMBL/GenBank/DDBJ databases">
        <authorList>
            <person name="Koutsovoulos G."/>
            <person name="Danchin GJ E."/>
        </authorList>
    </citation>
    <scope>NUCLEOTIDE SEQUENCE [LARGE SCALE GENOMIC DNA]</scope>
</reference>
<gene>
    <name evidence="1" type="ORF">MENT_LOCUS63175</name>
</gene>
<dbReference type="AlphaFoldDB" id="A0A6V7YC18"/>
<accession>A0A6V7YC18</accession>
<dbReference type="EMBL" id="CAJEWN010003992">
    <property type="protein sequence ID" value="CAD2209064.1"/>
    <property type="molecule type" value="Genomic_DNA"/>
</dbReference>
<evidence type="ECO:0000313" key="2">
    <source>
        <dbReference type="Proteomes" id="UP000580250"/>
    </source>
</evidence>
<dbReference type="Proteomes" id="UP000580250">
    <property type="component" value="Unassembled WGS sequence"/>
</dbReference>
<evidence type="ECO:0000313" key="1">
    <source>
        <dbReference type="EMBL" id="CAD2209064.1"/>
    </source>
</evidence>
<organism evidence="1 2">
    <name type="scientific">Meloidogyne enterolobii</name>
    <name type="common">Root-knot nematode worm</name>
    <name type="synonym">Meloidogyne mayaguensis</name>
    <dbReference type="NCBI Taxonomy" id="390850"/>
    <lineage>
        <taxon>Eukaryota</taxon>
        <taxon>Metazoa</taxon>
        <taxon>Ecdysozoa</taxon>
        <taxon>Nematoda</taxon>
        <taxon>Chromadorea</taxon>
        <taxon>Rhabditida</taxon>
        <taxon>Tylenchina</taxon>
        <taxon>Tylenchomorpha</taxon>
        <taxon>Tylenchoidea</taxon>
        <taxon>Meloidogynidae</taxon>
        <taxon>Meloidogyninae</taxon>
        <taxon>Meloidogyne</taxon>
    </lineage>
</organism>
<name>A0A6V7YC18_MELEN</name>